<evidence type="ECO:0000313" key="3">
    <source>
        <dbReference type="EnsemblMetazoa" id="MDOA001180-PA"/>
    </source>
</evidence>
<feature type="compositionally biased region" description="Polar residues" evidence="1">
    <location>
        <begin position="656"/>
        <end position="669"/>
    </location>
</feature>
<feature type="region of interest" description="Disordered" evidence="1">
    <location>
        <begin position="514"/>
        <end position="572"/>
    </location>
</feature>
<feature type="compositionally biased region" description="Polar residues" evidence="1">
    <location>
        <begin position="811"/>
        <end position="834"/>
    </location>
</feature>
<feature type="compositionally biased region" description="Polar residues" evidence="1">
    <location>
        <begin position="717"/>
        <end position="751"/>
    </location>
</feature>
<evidence type="ECO:0000256" key="2">
    <source>
        <dbReference type="SAM" id="SignalP"/>
    </source>
</evidence>
<gene>
    <name evidence="3" type="primary">101888611</name>
</gene>
<feature type="compositionally biased region" description="Polar residues" evidence="1">
    <location>
        <begin position="213"/>
        <end position="223"/>
    </location>
</feature>
<feature type="region of interest" description="Disordered" evidence="1">
    <location>
        <begin position="198"/>
        <end position="501"/>
    </location>
</feature>
<dbReference type="EnsemblMetazoa" id="MDOA001180-RA">
    <property type="protein sequence ID" value="MDOA001180-PA"/>
    <property type="gene ID" value="MDOA001180"/>
</dbReference>
<name>A0A1I8M4M0_MUSDO</name>
<dbReference type="KEGG" id="mde:101888611"/>
<evidence type="ECO:0000256" key="1">
    <source>
        <dbReference type="SAM" id="MobiDB-lite"/>
    </source>
</evidence>
<dbReference type="RefSeq" id="XP_005188996.3">
    <property type="nucleotide sequence ID" value="XM_005188939.4"/>
</dbReference>
<reference evidence="3" key="1">
    <citation type="submission" date="2020-05" db="UniProtKB">
        <authorList>
            <consortium name="EnsemblMetazoa"/>
        </authorList>
    </citation>
    <scope>IDENTIFICATION</scope>
    <source>
        <strain evidence="3">Aabys</strain>
    </source>
</reference>
<feature type="compositionally biased region" description="Polar residues" evidence="1">
    <location>
        <begin position="488"/>
        <end position="497"/>
    </location>
</feature>
<feature type="region of interest" description="Disordered" evidence="1">
    <location>
        <begin position="623"/>
        <end position="835"/>
    </location>
</feature>
<keyword evidence="2" id="KW-0732">Signal</keyword>
<feature type="compositionally biased region" description="Polar residues" evidence="1">
    <location>
        <begin position="277"/>
        <end position="292"/>
    </location>
</feature>
<feature type="compositionally biased region" description="Polar residues" evidence="1">
    <location>
        <begin position="557"/>
        <end position="568"/>
    </location>
</feature>
<feature type="compositionally biased region" description="Gly residues" evidence="1">
    <location>
        <begin position="419"/>
        <end position="431"/>
    </location>
</feature>
<feature type="compositionally biased region" description="Polar residues" evidence="1">
    <location>
        <begin position="538"/>
        <end position="550"/>
    </location>
</feature>
<feature type="compositionally biased region" description="Polar residues" evidence="1">
    <location>
        <begin position="256"/>
        <end position="266"/>
    </location>
</feature>
<accession>A0A1I8M4M0</accession>
<protein>
    <submittedName>
        <fullName evidence="3">Uncharacterized protein</fullName>
    </submittedName>
</protein>
<dbReference type="VEuPathDB" id="VectorBase:MDOA001180"/>
<dbReference type="AlphaFoldDB" id="A0A1I8M4M0"/>
<feature type="compositionally biased region" description="Gly residues" evidence="1">
    <location>
        <begin position="230"/>
        <end position="239"/>
    </location>
</feature>
<feature type="compositionally biased region" description="Low complexity" evidence="1">
    <location>
        <begin position="437"/>
        <end position="464"/>
    </location>
</feature>
<feature type="compositionally biased region" description="Basic and acidic residues" evidence="1">
    <location>
        <begin position="752"/>
        <end position="761"/>
    </location>
</feature>
<feature type="signal peptide" evidence="2">
    <location>
        <begin position="1"/>
        <end position="38"/>
    </location>
</feature>
<feature type="compositionally biased region" description="Polar residues" evidence="1">
    <location>
        <begin position="767"/>
        <end position="791"/>
    </location>
</feature>
<feature type="compositionally biased region" description="Low complexity" evidence="1">
    <location>
        <begin position="384"/>
        <end position="394"/>
    </location>
</feature>
<feature type="compositionally biased region" description="Polar residues" evidence="1">
    <location>
        <begin position="626"/>
        <end position="648"/>
    </location>
</feature>
<feature type="compositionally biased region" description="Gly residues" evidence="1">
    <location>
        <begin position="339"/>
        <end position="351"/>
    </location>
</feature>
<dbReference type="VEuPathDB" id="VectorBase:MDOMA2_020270"/>
<feature type="compositionally biased region" description="Low complexity" evidence="1">
    <location>
        <begin position="704"/>
        <end position="716"/>
    </location>
</feature>
<sequence length="878" mass="85107">MTEASNKRNCRMAANRKMWSKAVMMIALILATNQAVLAGGYGGAGSFATASVSASAGAVAGGGGSYSGVGAGGGSYSGGVGSGSYSGGGDGSYAGNGGTLTTIVPGVVHGSINLEKNVDLEALEDGISDVFGGILSEVVHGLHSSVHGGLVGSSNSGKVPHGSGNGVVISVNEGEHGATIETSIGVNGGGGIVVGTTSNVGGRPNHNRPHSSVGGNVPNSNLNPGRPIHGNGGMGGRPGGFVPNNNGVHASGGGNVPNTNINSGNNGRPGGYVPNNRPHSSSGGNVPNTNANPGRPIHGNAGGNSGRPGGFVPNNNGVHASGGGNGPNTNFNPGRPIQGNGGNNGRPGGYGPHNNRPHSSGGGHVPNTNSNPGRPIAGEGGIVVGSSSSVGGFVTTNNRPHSSNGGRIPNSNLHPGGPINSGGNGIGGRPGGYVPQHNGPHSSNGGSGLPNSNIYPGGSSNAGGSSSGVGGRPGGYVPSSSTGGKLPNSDTNLNPGNQIHGEGGIIVEISSGVEGASGAHASNSNRPSSGHGAGVPHTNLNPGGSINSNGRPLKPQNGKNPTSTNIGTGSDIHISIGGHTDITDLDSGYEGGNPTILITSSSSSHSGAGNTGISFEDYVASRKRPSSSVGGTASGSYNPSIGDSSNVHISVGAQPGDSNGSNVDNQQLDTEYGPPPSKAPGSYASTSGNTNKKGKGNGYVTFPGSASSSSAGHDSSNGQEYADNTQGSSVNIGSSSYGKANGGSITFPSSDTSKEPQIKEIFDDDSSQASLGFTSDGSGLSVTSGFGSNQRKPYGGSYASSSSGSKAYSGNTNKGYDKTSSGTYNGSGDSSFVTSASSSASASASSSSSAGGALGYGGSYSSSYASASASSAAYASRH</sequence>
<feature type="compositionally biased region" description="Polar residues" evidence="1">
    <location>
        <begin position="395"/>
        <end position="413"/>
    </location>
</feature>
<proteinExistence type="predicted"/>
<feature type="compositionally biased region" description="Low complexity" evidence="1">
    <location>
        <begin position="794"/>
        <end position="810"/>
    </location>
</feature>
<feature type="chain" id="PRO_5044559833" evidence="2">
    <location>
        <begin position="39"/>
        <end position="878"/>
    </location>
</feature>
<feature type="compositionally biased region" description="Low complexity" evidence="1">
    <location>
        <begin position="327"/>
        <end position="338"/>
    </location>
</feature>
<feature type="compositionally biased region" description="Gly residues" evidence="1">
    <location>
        <begin position="465"/>
        <end position="474"/>
    </location>
</feature>
<feature type="compositionally biased region" description="Gly residues" evidence="1">
    <location>
        <begin position="300"/>
        <end position="309"/>
    </location>
</feature>
<organism evidence="3">
    <name type="scientific">Musca domestica</name>
    <name type="common">House fly</name>
    <dbReference type="NCBI Taxonomy" id="7370"/>
    <lineage>
        <taxon>Eukaryota</taxon>
        <taxon>Metazoa</taxon>
        <taxon>Ecdysozoa</taxon>
        <taxon>Arthropoda</taxon>
        <taxon>Hexapoda</taxon>
        <taxon>Insecta</taxon>
        <taxon>Pterygota</taxon>
        <taxon>Neoptera</taxon>
        <taxon>Endopterygota</taxon>
        <taxon>Diptera</taxon>
        <taxon>Brachycera</taxon>
        <taxon>Muscomorpha</taxon>
        <taxon>Muscoidea</taxon>
        <taxon>Muscidae</taxon>
        <taxon>Musca</taxon>
    </lineage>
</organism>